<dbReference type="EMBL" id="CM026421">
    <property type="protein sequence ID" value="KAG0592898.1"/>
    <property type="molecule type" value="Genomic_DNA"/>
</dbReference>
<dbReference type="AlphaFoldDB" id="A0A8T0JDD8"/>
<sequence length="136" mass="14460">MERANNMRLVCVLALMLQLALWLGAPGAVDAVTTPVCETSEGSPVSADCALAINNLANLGTNKQCCNDNIFGSKCTDMTNYGTCKTSICINLACEPCSVVVPYLRNMITKCGSGGRVGGYQYMNENSGLRLQLSHT</sequence>
<organism evidence="2 3">
    <name type="scientific">Ceratodon purpureus</name>
    <name type="common">Fire moss</name>
    <name type="synonym">Dicranum purpureum</name>
    <dbReference type="NCBI Taxonomy" id="3225"/>
    <lineage>
        <taxon>Eukaryota</taxon>
        <taxon>Viridiplantae</taxon>
        <taxon>Streptophyta</taxon>
        <taxon>Embryophyta</taxon>
        <taxon>Bryophyta</taxon>
        <taxon>Bryophytina</taxon>
        <taxon>Bryopsida</taxon>
        <taxon>Dicranidae</taxon>
        <taxon>Pseudoditrichales</taxon>
        <taxon>Ditrichaceae</taxon>
        <taxon>Ceratodon</taxon>
    </lineage>
</organism>
<keyword evidence="3" id="KW-1185">Reference proteome</keyword>
<comment type="caution">
    <text evidence="2">The sequence shown here is derived from an EMBL/GenBank/DDBJ whole genome shotgun (WGS) entry which is preliminary data.</text>
</comment>
<evidence type="ECO:0000256" key="1">
    <source>
        <dbReference type="SAM" id="SignalP"/>
    </source>
</evidence>
<keyword evidence="1" id="KW-0732">Signal</keyword>
<reference evidence="2" key="1">
    <citation type="submission" date="2020-06" db="EMBL/GenBank/DDBJ databases">
        <title>WGS assembly of Ceratodon purpureus strain R40.</title>
        <authorList>
            <person name="Carey S.B."/>
            <person name="Jenkins J."/>
            <person name="Shu S."/>
            <person name="Lovell J.T."/>
            <person name="Sreedasyam A."/>
            <person name="Maumus F."/>
            <person name="Tiley G.P."/>
            <person name="Fernandez-Pozo N."/>
            <person name="Barry K."/>
            <person name="Chen C."/>
            <person name="Wang M."/>
            <person name="Lipzen A."/>
            <person name="Daum C."/>
            <person name="Saski C.A."/>
            <person name="Payton A.C."/>
            <person name="Mcbreen J.C."/>
            <person name="Conrad R.E."/>
            <person name="Kollar L.M."/>
            <person name="Olsson S."/>
            <person name="Huttunen S."/>
            <person name="Landis J.B."/>
            <person name="Wickett N.J."/>
            <person name="Johnson M.G."/>
            <person name="Rensing S.A."/>
            <person name="Grimwood J."/>
            <person name="Schmutz J."/>
            <person name="Mcdaniel S.F."/>
        </authorList>
    </citation>
    <scope>NUCLEOTIDE SEQUENCE</scope>
    <source>
        <strain evidence="2">R40</strain>
    </source>
</reference>
<feature type="chain" id="PRO_5036435090" evidence="1">
    <location>
        <begin position="32"/>
        <end position="136"/>
    </location>
</feature>
<gene>
    <name evidence="2" type="ORF">KC19_1G288800</name>
</gene>
<evidence type="ECO:0000313" key="3">
    <source>
        <dbReference type="Proteomes" id="UP000822688"/>
    </source>
</evidence>
<proteinExistence type="predicted"/>
<feature type="signal peptide" evidence="1">
    <location>
        <begin position="1"/>
        <end position="31"/>
    </location>
</feature>
<protein>
    <submittedName>
        <fullName evidence="2">Uncharacterized protein</fullName>
    </submittedName>
</protein>
<dbReference type="Proteomes" id="UP000822688">
    <property type="component" value="Chromosome 1"/>
</dbReference>
<name>A0A8T0JDD8_CERPU</name>
<dbReference type="EMBL" id="CM026421">
    <property type="protein sequence ID" value="KAG0592899.1"/>
    <property type="molecule type" value="Genomic_DNA"/>
</dbReference>
<accession>A0A8T0JDD8</accession>
<evidence type="ECO:0000313" key="2">
    <source>
        <dbReference type="EMBL" id="KAG0592899.1"/>
    </source>
</evidence>